<reference evidence="4 5" key="2">
    <citation type="journal article" date="2014" name="PLoS Genet.">
        <title>Phylogenetically driven sequencing of extremely halophilic archaea reveals strategies for static and dynamic osmo-response.</title>
        <authorList>
            <person name="Becker E.A."/>
            <person name="Seitzer P.M."/>
            <person name="Tritt A."/>
            <person name="Larsen D."/>
            <person name="Krusor M."/>
            <person name="Yao A.I."/>
            <person name="Wu D."/>
            <person name="Madern D."/>
            <person name="Eisen J.A."/>
            <person name="Darling A.E."/>
            <person name="Facciotti M.T."/>
        </authorList>
    </citation>
    <scope>NUCLEOTIDE SEQUENCE [LARGE SCALE GENOMIC DNA]</scope>
    <source>
        <strain evidence="4 5">AJ5</strain>
    </source>
</reference>
<keyword evidence="5" id="KW-1185">Reference proteome</keyword>
<evidence type="ECO:0000313" key="3">
    <source>
        <dbReference type="EMBL" id="APW98420.1"/>
    </source>
</evidence>
<protein>
    <recommendedName>
        <fullName evidence="2">DUF7344 domain-containing protein</fullName>
    </recommendedName>
</protein>
<dbReference type="EMBL" id="AOLZ01000050">
    <property type="protein sequence ID" value="EMA31104.1"/>
    <property type="molecule type" value="Genomic_DNA"/>
</dbReference>
<feature type="domain" description="DUF7344" evidence="2">
    <location>
        <begin position="30"/>
        <end position="103"/>
    </location>
</feature>
<dbReference type="InterPro" id="IPR036388">
    <property type="entry name" value="WH-like_DNA-bd_sf"/>
</dbReference>
<evidence type="ECO:0000313" key="6">
    <source>
        <dbReference type="Proteomes" id="UP000186547"/>
    </source>
</evidence>
<dbReference type="SUPFAM" id="SSF46785">
    <property type="entry name" value="Winged helix' DNA-binding domain"/>
    <property type="match status" value="1"/>
</dbReference>
<dbReference type="InterPro" id="IPR036390">
    <property type="entry name" value="WH_DNA-bd_sf"/>
</dbReference>
<dbReference type="AlphaFoldDB" id="M0LFA5"/>
<reference evidence="3" key="3">
    <citation type="submission" date="2017-01" db="EMBL/GenBank/DDBJ databases">
        <authorList>
            <person name="Mah S.A."/>
            <person name="Swanson W.J."/>
            <person name="Moy G.W."/>
            <person name="Vacquier V.D."/>
        </authorList>
    </citation>
    <scope>NUCLEOTIDE SEQUENCE</scope>
    <source>
        <strain evidence="3">AJ5</strain>
    </source>
</reference>
<feature type="region of interest" description="Disordered" evidence="1">
    <location>
        <begin position="1"/>
        <end position="24"/>
    </location>
</feature>
<evidence type="ECO:0000256" key="1">
    <source>
        <dbReference type="SAM" id="MobiDB-lite"/>
    </source>
</evidence>
<dbReference type="Gene3D" id="1.10.10.10">
    <property type="entry name" value="Winged helix-like DNA-binding domain superfamily/Winged helix DNA-binding domain"/>
    <property type="match status" value="1"/>
</dbReference>
<dbReference type="Pfam" id="PF24035">
    <property type="entry name" value="DUF7344"/>
    <property type="match status" value="1"/>
</dbReference>
<accession>M0LFA5</accession>
<dbReference type="Proteomes" id="UP000011555">
    <property type="component" value="Unassembled WGS sequence"/>
</dbReference>
<dbReference type="EMBL" id="CP019285">
    <property type="protein sequence ID" value="APW98420.1"/>
    <property type="molecule type" value="Genomic_DNA"/>
</dbReference>
<organism evidence="4 5">
    <name type="scientific">Natronobacterium lacisalsi AJ5</name>
    <dbReference type="NCBI Taxonomy" id="358396"/>
    <lineage>
        <taxon>Archaea</taxon>
        <taxon>Methanobacteriati</taxon>
        <taxon>Methanobacteriota</taxon>
        <taxon>Stenosarchaea group</taxon>
        <taxon>Halobacteria</taxon>
        <taxon>Halobacteriales</taxon>
        <taxon>Natrialbaceae</taxon>
        <taxon>Natronobacterium</taxon>
    </lineage>
</organism>
<evidence type="ECO:0000313" key="5">
    <source>
        <dbReference type="Proteomes" id="UP000011555"/>
    </source>
</evidence>
<reference evidence="3 6" key="1">
    <citation type="journal article" date="2011" name="J. Bacteriol.">
        <title>Genome sequence of Halobiforma lacisalsi AJ5, an extremely halophilic archaeon which harbors a bop gene.</title>
        <authorList>
            <person name="Jiang X."/>
            <person name="Wang S."/>
            <person name="Cheng H."/>
            <person name="Huo Y."/>
            <person name="Zhang X."/>
            <person name="Zhu X."/>
            <person name="Han X."/>
            <person name="Ni P."/>
            <person name="Wu M."/>
        </authorList>
    </citation>
    <scope>NUCLEOTIDE SEQUENCE [LARGE SCALE GENOMIC DNA]</scope>
    <source>
        <strain evidence="3 6">AJ5</strain>
    </source>
</reference>
<dbReference type="KEGG" id="hlc:CHINAEXTREME11780"/>
<dbReference type="eggNOG" id="arCOG03828">
    <property type="taxonomic scope" value="Archaea"/>
</dbReference>
<dbReference type="Proteomes" id="UP000186547">
    <property type="component" value="Chromosome"/>
</dbReference>
<name>M0LFA5_NATLA</name>
<evidence type="ECO:0000313" key="4">
    <source>
        <dbReference type="EMBL" id="EMA31104.1"/>
    </source>
</evidence>
<dbReference type="InterPro" id="IPR055768">
    <property type="entry name" value="DUF7344"/>
</dbReference>
<sequence>MKYGDDMTPQARTPDDTDTGTDEIPSTTLFAMFANERRQQILAYLIRRPGDVLLGDLAEYIAINEGNATQEWYERICTDLYHSHLPQMRDCGLVTYDLETEAISLSVERGVLSPYLELTTNV</sequence>
<proteinExistence type="predicted"/>
<gene>
    <name evidence="4" type="ORF">C445_15111</name>
    <name evidence="3" type="ORF">CHINAEXTREME_11780</name>
</gene>
<evidence type="ECO:0000259" key="2">
    <source>
        <dbReference type="Pfam" id="PF24035"/>
    </source>
</evidence>